<feature type="domain" description="HIT" evidence="2">
    <location>
        <begin position="37"/>
        <end position="106"/>
    </location>
</feature>
<comment type="caution">
    <text evidence="1">Lacks conserved residue(s) required for the propagation of feature annotation.</text>
</comment>
<dbReference type="AlphaFoldDB" id="J1K1E6"/>
<dbReference type="PIRSF" id="PIRSF000714">
    <property type="entry name" value="HIT"/>
    <property type="match status" value="1"/>
</dbReference>
<evidence type="ECO:0000313" key="3">
    <source>
        <dbReference type="EMBL" id="EJF91277.1"/>
    </source>
</evidence>
<name>J1K1E6_9HYPH</name>
<dbReference type="RefSeq" id="WP_008038307.1">
    <property type="nucleotide sequence ID" value="NZ_JH725147.1"/>
</dbReference>
<reference evidence="3 4" key="1">
    <citation type="submission" date="2012-03" db="EMBL/GenBank/DDBJ databases">
        <title>The Genome Sequence of Bartonella tamiae Th239.</title>
        <authorList>
            <consortium name="The Broad Institute Genome Sequencing Platform"/>
            <consortium name="The Broad Institute Genome Sequencing Center for Infectious Disease"/>
            <person name="Feldgarden M."/>
            <person name="Kirby J."/>
            <person name="Kosoy M."/>
            <person name="Birtles R."/>
            <person name="Probert W.S."/>
            <person name="Chiaraviglio L."/>
            <person name="Young S.K."/>
            <person name="Zeng Q."/>
            <person name="Gargeya S."/>
            <person name="Fitzgerald M."/>
            <person name="Haas B."/>
            <person name="Abouelleil A."/>
            <person name="Alvarado L."/>
            <person name="Arachchi H.M."/>
            <person name="Berlin A."/>
            <person name="Chapman S.B."/>
            <person name="Gearin G."/>
            <person name="Goldberg J."/>
            <person name="Griggs A."/>
            <person name="Gujja S."/>
            <person name="Hansen M."/>
            <person name="Heiman D."/>
            <person name="Howarth C."/>
            <person name="Larimer J."/>
            <person name="Lui A."/>
            <person name="MacDonald P.J.P."/>
            <person name="McCowen C."/>
            <person name="Montmayeur A."/>
            <person name="Murphy C."/>
            <person name="Neiman D."/>
            <person name="Pearson M."/>
            <person name="Priest M."/>
            <person name="Roberts A."/>
            <person name="Saif S."/>
            <person name="Shea T."/>
            <person name="Sisk P."/>
            <person name="Stolte C."/>
            <person name="Sykes S."/>
            <person name="Wortman J."/>
            <person name="Nusbaum C."/>
            <person name="Birren B."/>
        </authorList>
    </citation>
    <scope>NUCLEOTIDE SEQUENCE [LARGE SCALE GENOMIC DNA]</scope>
    <source>
        <strain evidence="3 4">Th239</strain>
    </source>
</reference>
<comment type="caution">
    <text evidence="3">The sequence shown here is derived from an EMBL/GenBank/DDBJ whole genome shotgun (WGS) entry which is preliminary data.</text>
</comment>
<proteinExistence type="predicted"/>
<organism evidence="3 4">
    <name type="scientific">Bartonella tamiae Th239</name>
    <dbReference type="NCBI Taxonomy" id="1094558"/>
    <lineage>
        <taxon>Bacteria</taxon>
        <taxon>Pseudomonadati</taxon>
        <taxon>Pseudomonadota</taxon>
        <taxon>Alphaproteobacteria</taxon>
        <taxon>Hyphomicrobiales</taxon>
        <taxon>Bartonellaceae</taxon>
        <taxon>Bartonella</taxon>
    </lineage>
</organism>
<dbReference type="OrthoDB" id="9799145at2"/>
<accession>J1K1E6</accession>
<dbReference type="SUPFAM" id="SSF54197">
    <property type="entry name" value="HIT-like"/>
    <property type="match status" value="1"/>
</dbReference>
<dbReference type="InterPro" id="IPR011146">
    <property type="entry name" value="HIT-like"/>
</dbReference>
<dbReference type="Gene3D" id="3.30.428.10">
    <property type="entry name" value="HIT-like"/>
    <property type="match status" value="1"/>
</dbReference>
<dbReference type="PATRIC" id="fig|1094558.3.peg.671"/>
<dbReference type="STRING" id="1094558.ME5_00609"/>
<dbReference type="HOGENOM" id="CLU_123330_0_0_5"/>
<dbReference type="InterPro" id="IPR036265">
    <property type="entry name" value="HIT-like_sf"/>
</dbReference>
<protein>
    <recommendedName>
        <fullName evidence="2">HIT domain-containing protein</fullName>
    </recommendedName>
</protein>
<dbReference type="GO" id="GO:0003824">
    <property type="term" value="F:catalytic activity"/>
    <property type="evidence" value="ECO:0007669"/>
    <property type="project" value="InterPro"/>
</dbReference>
<dbReference type="Pfam" id="PF01230">
    <property type="entry name" value="HIT"/>
    <property type="match status" value="1"/>
</dbReference>
<keyword evidence="4" id="KW-1185">Reference proteome</keyword>
<evidence type="ECO:0000256" key="1">
    <source>
        <dbReference type="PROSITE-ProRule" id="PRU00464"/>
    </source>
</evidence>
<evidence type="ECO:0000313" key="4">
    <source>
        <dbReference type="Proteomes" id="UP000008952"/>
    </source>
</evidence>
<gene>
    <name evidence="3" type="ORF">ME5_00609</name>
</gene>
<dbReference type="InterPro" id="IPR026026">
    <property type="entry name" value="HIT_Hint"/>
</dbReference>
<evidence type="ECO:0000259" key="2">
    <source>
        <dbReference type="PROSITE" id="PS51084"/>
    </source>
</evidence>
<dbReference type="eggNOG" id="COG0537">
    <property type="taxonomic scope" value="Bacteria"/>
</dbReference>
<dbReference type="PROSITE" id="PS51084">
    <property type="entry name" value="HIT_2"/>
    <property type="match status" value="1"/>
</dbReference>
<dbReference type="EMBL" id="AIMB01000003">
    <property type="protein sequence ID" value="EJF91277.1"/>
    <property type="molecule type" value="Genomic_DNA"/>
</dbReference>
<dbReference type="Proteomes" id="UP000008952">
    <property type="component" value="Unassembled WGS sequence"/>
</dbReference>
<sequence>MKSSFVLDSRLEMESFPVVGLGLSDVRLMNDCRWPWLILVPRIAQAEEIHHLIFDDQLALLAEINEVAVALEAITGCFKVNIAALGNLVRQLHIHIIARNEDDANWPNPVWGFGERQVYKNGQDRNLVRQLQLKLDQA</sequence>